<dbReference type="PANTHER" id="PTHR22545:SF0">
    <property type="entry name" value="CENTROSOMAL PROTEIN OF 95 KDA"/>
    <property type="match status" value="1"/>
</dbReference>
<keyword evidence="5" id="KW-1185">Reference proteome</keyword>
<dbReference type="EMBL" id="JAFBMS010000008">
    <property type="protein sequence ID" value="KAG9350413.1"/>
    <property type="molecule type" value="Genomic_DNA"/>
</dbReference>
<evidence type="ECO:0000256" key="1">
    <source>
        <dbReference type="SAM" id="Coils"/>
    </source>
</evidence>
<feature type="compositionally biased region" description="Basic and acidic residues" evidence="2">
    <location>
        <begin position="419"/>
        <end position="453"/>
    </location>
</feature>
<dbReference type="GO" id="GO:0005813">
    <property type="term" value="C:centrosome"/>
    <property type="evidence" value="ECO:0007669"/>
    <property type="project" value="InterPro"/>
</dbReference>
<feature type="coiled-coil region" evidence="1">
    <location>
        <begin position="645"/>
        <end position="689"/>
    </location>
</feature>
<dbReference type="Pfam" id="PF19016">
    <property type="entry name" value="DUF5745"/>
    <property type="match status" value="1"/>
</dbReference>
<accession>A0A8T2PAK3</accession>
<feature type="region of interest" description="Disordered" evidence="2">
    <location>
        <begin position="118"/>
        <end position="151"/>
    </location>
</feature>
<comment type="caution">
    <text evidence="4">The sequence shown here is derived from an EMBL/GenBank/DDBJ whole genome shotgun (WGS) entry which is preliminary data.</text>
</comment>
<evidence type="ECO:0000313" key="5">
    <source>
        <dbReference type="Proteomes" id="UP000824540"/>
    </source>
</evidence>
<feature type="compositionally biased region" description="Low complexity" evidence="2">
    <location>
        <begin position="504"/>
        <end position="517"/>
    </location>
</feature>
<evidence type="ECO:0000313" key="4">
    <source>
        <dbReference type="EMBL" id="KAG9350413.1"/>
    </source>
</evidence>
<gene>
    <name evidence="4" type="ORF">JZ751_026773</name>
</gene>
<feature type="region of interest" description="Disordered" evidence="2">
    <location>
        <begin position="472"/>
        <end position="545"/>
    </location>
</feature>
<proteinExistence type="predicted"/>
<sequence length="817" mass="93836">MGTQEERDWVDVANDLLSKCHINLRLRKVTDCDANVFVALYEAILGEKVPDYIAAPRSQEDDIHNVQSVVDSLALDYLQISLSHITGENIVRGDRESIKNLLEIFDGLLEYLTEQISEDEPSVQGRAEEQDSAPGNLEVRTETPGTEQPELQEKGDLLEIISQCSSVHSTVQSSKHSLPSWSADGSESTAELIRLGDSARTFSAKHRAGKSGSDQSDGPISVERACTIPRLSASGSRAGVISSQGREPAVDEAPAPLDPPNTNATLLREPLRSAIPLQPPHQTTPQRPDKRPPSGSQSPASVHNHRGEEEELSPPAVRANGRPPRPLSDTIPVNGLQSPCRLADESERSVSGQRAASSDVDQEQSEPSSGGPRRVLFRTEPDVLFLTLRSRSREGSEEEVIQSPSTQQQAYRGYRDRKHRGDCLLDKDQPHTPLSWHRERNKQTEQELHEMSEKLSRRLEELDDMLKRALGEGAETTETKEEDKQSHHSDSFMECRRTKRQTGTPHTSTSPRTRSLSPSPPPARRSLQAQLEDALTGQSQHSMSRIRRHELRELHKQRQLGQMVSKDYKSELKRLEGRELKVKDNDLLPLLLEEFPHMQISPHTLTRMWRKQLKQVDQLGAPSNQHSHRKLTSQVEEAQRRHDLLVEIIRKEQEHNRRLRDFKERIQQQKSAQNRLKEQRRQIARAKKYYSDYHVQMRARMMRARTREERMFKQIFEEGIELQKARFREERAYAKELRQEHQRKHRDELESMENYYKNQALQKMKRELRGKMEREIGELQKIIIQNNDDDYFWDLEAERLRGKVQMASFQYSTSHLP</sequence>
<reference evidence="4" key="1">
    <citation type="thesis" date="2021" institute="BYU ScholarsArchive" country="Provo, UT, USA">
        <title>Applications of and Algorithms for Genome Assembly and Genomic Analyses with an Emphasis on Marine Teleosts.</title>
        <authorList>
            <person name="Pickett B.D."/>
        </authorList>
    </citation>
    <scope>NUCLEOTIDE SEQUENCE</scope>
    <source>
        <strain evidence="4">HI-2016</strain>
    </source>
</reference>
<dbReference type="Proteomes" id="UP000824540">
    <property type="component" value="Unassembled WGS sequence"/>
</dbReference>
<dbReference type="GO" id="GO:0000922">
    <property type="term" value="C:spindle pole"/>
    <property type="evidence" value="ECO:0007669"/>
    <property type="project" value="InterPro"/>
</dbReference>
<feature type="region of interest" description="Disordered" evidence="2">
    <location>
        <begin position="233"/>
        <end position="453"/>
    </location>
</feature>
<dbReference type="InterPro" id="IPR026619">
    <property type="entry name" value="CEP95"/>
</dbReference>
<evidence type="ECO:0000256" key="2">
    <source>
        <dbReference type="SAM" id="MobiDB-lite"/>
    </source>
</evidence>
<feature type="compositionally biased region" description="Basic and acidic residues" evidence="2">
    <location>
        <begin position="477"/>
        <end position="496"/>
    </location>
</feature>
<dbReference type="Gene3D" id="1.10.418.10">
    <property type="entry name" value="Calponin-like domain"/>
    <property type="match status" value="1"/>
</dbReference>
<keyword evidence="1" id="KW-0175">Coiled coil</keyword>
<dbReference type="InterPro" id="IPR036872">
    <property type="entry name" value="CH_dom_sf"/>
</dbReference>
<dbReference type="AlphaFoldDB" id="A0A8T2PAK3"/>
<dbReference type="InterPro" id="IPR044039">
    <property type="entry name" value="DUF5745"/>
</dbReference>
<dbReference type="OrthoDB" id="545730at2759"/>
<dbReference type="PANTHER" id="PTHR22545">
    <property type="entry name" value="CENTROSOMAL PROTEIN OF 95 KDA"/>
    <property type="match status" value="1"/>
</dbReference>
<feature type="domain" description="DUF5745" evidence="3">
    <location>
        <begin position="50"/>
        <end position="108"/>
    </location>
</feature>
<organism evidence="4 5">
    <name type="scientific">Albula glossodonta</name>
    <name type="common">roundjaw bonefish</name>
    <dbReference type="NCBI Taxonomy" id="121402"/>
    <lineage>
        <taxon>Eukaryota</taxon>
        <taxon>Metazoa</taxon>
        <taxon>Chordata</taxon>
        <taxon>Craniata</taxon>
        <taxon>Vertebrata</taxon>
        <taxon>Euteleostomi</taxon>
        <taxon>Actinopterygii</taxon>
        <taxon>Neopterygii</taxon>
        <taxon>Teleostei</taxon>
        <taxon>Albuliformes</taxon>
        <taxon>Albulidae</taxon>
        <taxon>Albula</taxon>
    </lineage>
</organism>
<evidence type="ECO:0000259" key="3">
    <source>
        <dbReference type="Pfam" id="PF19016"/>
    </source>
</evidence>
<protein>
    <recommendedName>
        <fullName evidence="3">DUF5745 domain-containing protein</fullName>
    </recommendedName>
</protein>
<name>A0A8T2PAK3_9TELE</name>